<keyword evidence="4" id="KW-0808">Transferase</keyword>
<dbReference type="EMBL" id="JAWWNJ010000013">
    <property type="protein sequence ID" value="KAK7042795.1"/>
    <property type="molecule type" value="Genomic_DNA"/>
</dbReference>
<dbReference type="Gene3D" id="3.40.640.10">
    <property type="entry name" value="Type I PLP-dependent aspartate aminotransferase-like (Major domain)"/>
    <property type="match status" value="1"/>
</dbReference>
<dbReference type="PANTHER" id="PTHR46383:SF1">
    <property type="entry name" value="ASPARTATE AMINOTRANSFERASE"/>
    <property type="match status" value="1"/>
</dbReference>
<sequence length="415" mass="45886">MSLPFRLSRGVLNTISPPIPEAYAWAEKYDFSHGPLLDMAQGVPDRPPQQILREGLAIASASPDSFGYCPPRGELSLREAMVQEMRKVYGENIDVTSDDMALTSGCNLAFVATIMALADAGDEVILPVPWYFNLQMTLSMLNITTIPLQTRPEDGFVPSPSECKALITSKTKAIALVTPNNPTGATYPPEIIASFSHLAQSHNIALILDETYRDFIITTSLPPHFLFSNSTPPWRTHLIHLFSFSKSYAVPGHRLGLVAASPLFLDSALLTVLDSLQICAPRPIQLALAPLLPALRLGIIDTAADLAKRRELFERHLPRGWKVGSIGGYFAFVRHPFRRGRGKGKGAKEVCRRLAEEMGVVLLPADFFTPDGEGENENEERWIRFSVANCDERRILEVCQRLEKCAALFGWESDA</sequence>
<dbReference type="InterPro" id="IPR004839">
    <property type="entry name" value="Aminotransferase_I/II_large"/>
</dbReference>
<evidence type="ECO:0000256" key="1">
    <source>
        <dbReference type="ARBA" id="ARBA00001933"/>
    </source>
</evidence>
<evidence type="ECO:0000256" key="3">
    <source>
        <dbReference type="ARBA" id="ARBA00022576"/>
    </source>
</evidence>
<evidence type="ECO:0000256" key="4">
    <source>
        <dbReference type="ARBA" id="ARBA00022679"/>
    </source>
</evidence>
<dbReference type="CDD" id="cd00609">
    <property type="entry name" value="AAT_like"/>
    <property type="match status" value="1"/>
</dbReference>
<evidence type="ECO:0000313" key="8">
    <source>
        <dbReference type="Proteomes" id="UP001362999"/>
    </source>
</evidence>
<proteinExistence type="inferred from homology"/>
<gene>
    <name evidence="7" type="ORF">R3P38DRAFT_2892238</name>
</gene>
<dbReference type="InterPro" id="IPR015421">
    <property type="entry name" value="PyrdxlP-dep_Trfase_major"/>
</dbReference>
<evidence type="ECO:0000313" key="7">
    <source>
        <dbReference type="EMBL" id="KAK7042795.1"/>
    </source>
</evidence>
<keyword evidence="3 7" id="KW-0032">Aminotransferase</keyword>
<dbReference type="GO" id="GO:0008483">
    <property type="term" value="F:transaminase activity"/>
    <property type="evidence" value="ECO:0007669"/>
    <property type="project" value="UniProtKB-KW"/>
</dbReference>
<keyword evidence="8" id="KW-1185">Reference proteome</keyword>
<evidence type="ECO:0000259" key="6">
    <source>
        <dbReference type="Pfam" id="PF00155"/>
    </source>
</evidence>
<dbReference type="PROSITE" id="PS00105">
    <property type="entry name" value="AA_TRANSFER_CLASS_1"/>
    <property type="match status" value="1"/>
</dbReference>
<dbReference type="Proteomes" id="UP001362999">
    <property type="component" value="Unassembled WGS sequence"/>
</dbReference>
<organism evidence="7 8">
    <name type="scientific">Favolaschia claudopus</name>
    <dbReference type="NCBI Taxonomy" id="2862362"/>
    <lineage>
        <taxon>Eukaryota</taxon>
        <taxon>Fungi</taxon>
        <taxon>Dikarya</taxon>
        <taxon>Basidiomycota</taxon>
        <taxon>Agaricomycotina</taxon>
        <taxon>Agaricomycetes</taxon>
        <taxon>Agaricomycetidae</taxon>
        <taxon>Agaricales</taxon>
        <taxon>Marasmiineae</taxon>
        <taxon>Mycenaceae</taxon>
        <taxon>Favolaschia</taxon>
    </lineage>
</organism>
<reference evidence="7 8" key="1">
    <citation type="journal article" date="2024" name="J Genomics">
        <title>Draft genome sequencing and assembly of Favolaschia claudopus CIRM-BRFM 2984 isolated from oak limbs.</title>
        <authorList>
            <person name="Navarro D."/>
            <person name="Drula E."/>
            <person name="Chaduli D."/>
            <person name="Cazenave R."/>
            <person name="Ahrendt S."/>
            <person name="Wang J."/>
            <person name="Lipzen A."/>
            <person name="Daum C."/>
            <person name="Barry K."/>
            <person name="Grigoriev I.V."/>
            <person name="Favel A."/>
            <person name="Rosso M.N."/>
            <person name="Martin F."/>
        </authorList>
    </citation>
    <scope>NUCLEOTIDE SEQUENCE [LARGE SCALE GENOMIC DNA]</scope>
    <source>
        <strain evidence="7 8">CIRM-BRFM 2984</strain>
    </source>
</reference>
<keyword evidence="5" id="KW-0663">Pyridoxal phosphate</keyword>
<dbReference type="InterPro" id="IPR004838">
    <property type="entry name" value="NHTrfase_class1_PyrdxlP-BS"/>
</dbReference>
<evidence type="ECO:0000256" key="5">
    <source>
        <dbReference type="ARBA" id="ARBA00022898"/>
    </source>
</evidence>
<comment type="similarity">
    <text evidence="2">Belongs to the class-I pyridoxal-phosphate-dependent aminotransferase family.</text>
</comment>
<dbReference type="SUPFAM" id="SSF53383">
    <property type="entry name" value="PLP-dependent transferases"/>
    <property type="match status" value="1"/>
</dbReference>
<evidence type="ECO:0000256" key="2">
    <source>
        <dbReference type="ARBA" id="ARBA00007441"/>
    </source>
</evidence>
<protein>
    <submittedName>
        <fullName evidence="7">Aspartate aminotransferase</fullName>
    </submittedName>
</protein>
<accession>A0AAW0CW13</accession>
<feature type="domain" description="Aminotransferase class I/classII large" evidence="6">
    <location>
        <begin position="38"/>
        <end position="402"/>
    </location>
</feature>
<dbReference type="PANTHER" id="PTHR46383">
    <property type="entry name" value="ASPARTATE AMINOTRANSFERASE"/>
    <property type="match status" value="1"/>
</dbReference>
<dbReference type="InterPro" id="IPR015424">
    <property type="entry name" value="PyrdxlP-dep_Trfase"/>
</dbReference>
<comment type="caution">
    <text evidence="7">The sequence shown here is derived from an EMBL/GenBank/DDBJ whole genome shotgun (WGS) entry which is preliminary data.</text>
</comment>
<dbReference type="GO" id="GO:0030170">
    <property type="term" value="F:pyridoxal phosphate binding"/>
    <property type="evidence" value="ECO:0007669"/>
    <property type="project" value="InterPro"/>
</dbReference>
<dbReference type="GO" id="GO:0006520">
    <property type="term" value="P:amino acid metabolic process"/>
    <property type="evidence" value="ECO:0007669"/>
    <property type="project" value="InterPro"/>
</dbReference>
<dbReference type="Pfam" id="PF00155">
    <property type="entry name" value="Aminotran_1_2"/>
    <property type="match status" value="1"/>
</dbReference>
<name>A0AAW0CW13_9AGAR</name>
<dbReference type="AlphaFoldDB" id="A0AAW0CW13"/>
<comment type="cofactor">
    <cofactor evidence="1">
        <name>pyridoxal 5'-phosphate</name>
        <dbReference type="ChEBI" id="CHEBI:597326"/>
    </cofactor>
</comment>
<dbReference type="NCBIfam" id="NF005732">
    <property type="entry name" value="PRK07550.1"/>
    <property type="match status" value="1"/>
</dbReference>
<dbReference type="InterPro" id="IPR050596">
    <property type="entry name" value="AspAT/PAT-like"/>
</dbReference>